<evidence type="ECO:0000313" key="3">
    <source>
        <dbReference type="EMBL" id="AEH57235.1"/>
    </source>
</evidence>
<evidence type="ECO:0000256" key="1">
    <source>
        <dbReference type="ARBA" id="ARBA00038396"/>
    </source>
</evidence>
<keyword evidence="2" id="KW-0472">Membrane</keyword>
<dbReference type="PANTHER" id="PTHR43747:SF1">
    <property type="entry name" value="SLR1998 PROTEIN"/>
    <property type="match status" value="1"/>
</dbReference>
<gene>
    <name evidence="3" type="primary">pyrE</name>
</gene>
<reference evidence="3" key="1">
    <citation type="journal article" date="2011" name="PLoS ONE">
        <title>Variation in tropical reef symbiont metagenomes defined by secondary metabolism.</title>
        <authorList>
            <person name="Donia M.S."/>
            <person name="Fricke W.F."/>
            <person name="Ravel J."/>
            <person name="Schmidt E.W."/>
        </authorList>
    </citation>
    <scope>NUCLEOTIDE SEQUENCE</scope>
</reference>
<dbReference type="Gene3D" id="3.50.50.60">
    <property type="entry name" value="FAD/NAD(P)-binding domain"/>
    <property type="match status" value="1"/>
</dbReference>
<evidence type="ECO:0000256" key="2">
    <source>
        <dbReference type="SAM" id="Phobius"/>
    </source>
</evidence>
<name>G0XS67_PRODI</name>
<dbReference type="Pfam" id="PF04820">
    <property type="entry name" value="Trp_halogenase"/>
    <property type="match status" value="2"/>
</dbReference>
<protein>
    <submittedName>
        <fullName evidence="3">Halogenase</fullName>
    </submittedName>
</protein>
<feature type="transmembrane region" description="Helical" evidence="2">
    <location>
        <begin position="322"/>
        <end position="341"/>
    </location>
</feature>
<dbReference type="EMBL" id="HQ407374">
    <property type="protein sequence ID" value="AEH57235.1"/>
    <property type="molecule type" value="Genomic_DNA"/>
</dbReference>
<comment type="similarity">
    <text evidence="1">Belongs to the flavin-dependent halogenase family. Bacterial tryptophan halogenase subfamily.</text>
</comment>
<dbReference type="InterPro" id="IPR006905">
    <property type="entry name" value="Flavin_halogenase"/>
</dbReference>
<dbReference type="GO" id="GO:0004497">
    <property type="term" value="F:monooxygenase activity"/>
    <property type="evidence" value="ECO:0007669"/>
    <property type="project" value="InterPro"/>
</dbReference>
<accession>G0XS67</accession>
<dbReference type="AlphaFoldDB" id="G0XS67"/>
<dbReference type="InterPro" id="IPR036188">
    <property type="entry name" value="FAD/NAD-bd_sf"/>
</dbReference>
<dbReference type="PRINTS" id="PR00420">
    <property type="entry name" value="RNGMNOXGNASE"/>
</dbReference>
<dbReference type="InterPro" id="IPR050816">
    <property type="entry name" value="Flavin-dep_Halogenase_NPB"/>
</dbReference>
<dbReference type="SUPFAM" id="SSF51905">
    <property type="entry name" value="FAD/NAD(P)-binding domain"/>
    <property type="match status" value="1"/>
</dbReference>
<organism evidence="3">
    <name type="scientific">Prochloron didemni P2-Fiji</name>
    <dbReference type="NCBI Taxonomy" id="910454"/>
    <lineage>
        <taxon>Bacteria</taxon>
        <taxon>Bacillati</taxon>
        <taxon>Cyanobacteriota</taxon>
        <taxon>Cyanophyceae</taxon>
        <taxon>Oscillatoriophycideae</taxon>
        <taxon>Chroococcales</taxon>
        <taxon>Prochloraceae</taxon>
        <taxon>Prochloron</taxon>
    </lineage>
</organism>
<keyword evidence="2" id="KW-1133">Transmembrane helix</keyword>
<sequence length="440" mass="49698">MLNIPTQCDVVVIGGGPAGSLAATFLTQKGYEVVLLERQKHPRFHVGENLIPHFWKYTDIAQVSDDICSEGFIEKAGGTVAWNGVIRQMAFKDFGYTRPAYHVERERFDEILLRNAQQVGSTVIEEALVTQVDFSSDLQAQQTVHYRYLPDKSKRQIYCRFVVDASGQQSMVARQLDVRVPDNSFRFMSLWGYFKDSDYIGGNGQVCSRNQLGHIPPTTFVSSLSPTGNVGWAWHIPLRESTSVGLILPIEFMQRSKTQDLSWEKYFLQTCETTPILNQLLRTAKFQVGSFGKIADYSYRSTQVAGPGYFLIGDAAGFIDPIFSVGIVLGMYTAYLATWAIDRTMKKPQQYQQAQDFFCRQLMARLEVSRSLALPNYQSDAQQITQLAQQSIKFESSLEQELMHVVAHLTTRSDNFHTLLQNRASSVSIDKLKVLEGISF</sequence>
<proteinExistence type="inferred from homology"/>
<keyword evidence="2" id="KW-0812">Transmembrane</keyword>
<dbReference type="PANTHER" id="PTHR43747">
    <property type="entry name" value="FAD-BINDING PROTEIN"/>
    <property type="match status" value="1"/>
</dbReference>